<feature type="region of interest" description="Disordered" evidence="1">
    <location>
        <begin position="1"/>
        <end position="36"/>
    </location>
</feature>
<dbReference type="AlphaFoldDB" id="A0A916YB78"/>
<accession>A0A916YB78</accession>
<name>A0A916YB78_9HYPH</name>
<dbReference type="Proteomes" id="UP000613160">
    <property type="component" value="Unassembled WGS sequence"/>
</dbReference>
<comment type="caution">
    <text evidence="2">The sequence shown here is derived from an EMBL/GenBank/DDBJ whole genome shotgun (WGS) entry which is preliminary data.</text>
</comment>
<dbReference type="EMBL" id="BMJJ01000014">
    <property type="protein sequence ID" value="GGD37394.1"/>
    <property type="molecule type" value="Genomic_DNA"/>
</dbReference>
<proteinExistence type="predicted"/>
<keyword evidence="3" id="KW-1185">Reference proteome</keyword>
<protein>
    <submittedName>
        <fullName evidence="2">Uncharacterized protein</fullName>
    </submittedName>
</protein>
<evidence type="ECO:0000313" key="3">
    <source>
        <dbReference type="Proteomes" id="UP000613160"/>
    </source>
</evidence>
<feature type="compositionally biased region" description="Basic and acidic residues" evidence="1">
    <location>
        <begin position="1"/>
        <end position="11"/>
    </location>
</feature>
<reference evidence="2" key="1">
    <citation type="journal article" date="2014" name="Int. J. Syst. Evol. Microbiol.">
        <title>Complete genome sequence of Corynebacterium casei LMG S-19264T (=DSM 44701T), isolated from a smear-ripened cheese.</title>
        <authorList>
            <consortium name="US DOE Joint Genome Institute (JGI-PGF)"/>
            <person name="Walter F."/>
            <person name="Albersmeier A."/>
            <person name="Kalinowski J."/>
            <person name="Ruckert C."/>
        </authorList>
    </citation>
    <scope>NUCLEOTIDE SEQUENCE</scope>
    <source>
        <strain evidence="2">CGMCC 1.15493</strain>
    </source>
</reference>
<organism evidence="2 3">
    <name type="scientific">Aureimonas glaciei</name>
    <dbReference type="NCBI Taxonomy" id="1776957"/>
    <lineage>
        <taxon>Bacteria</taxon>
        <taxon>Pseudomonadati</taxon>
        <taxon>Pseudomonadota</taxon>
        <taxon>Alphaproteobacteria</taxon>
        <taxon>Hyphomicrobiales</taxon>
        <taxon>Aurantimonadaceae</taxon>
        <taxon>Aureimonas</taxon>
    </lineage>
</organism>
<gene>
    <name evidence="2" type="ORF">GCM10011335_45250</name>
</gene>
<evidence type="ECO:0000256" key="1">
    <source>
        <dbReference type="SAM" id="MobiDB-lite"/>
    </source>
</evidence>
<evidence type="ECO:0000313" key="2">
    <source>
        <dbReference type="EMBL" id="GGD37394.1"/>
    </source>
</evidence>
<sequence>MRNDTSADLRARSSTGLTVTQPAGSPDPVRSNEKGALDLGAVRARRIEGVSAARCMDVTSSIREKPADAGGSREEIVPAPLRPQRGRPLLAEQVGIGPTTLTDDRRKLEEKNLYTRFNIVIALLPHPCKRALRHPVYATCDQARRYLFEQATKTDDLGTPSPSTTLWPFNRPRRPHR</sequence>
<feature type="compositionally biased region" description="Polar residues" evidence="1">
    <location>
        <begin position="12"/>
        <end position="23"/>
    </location>
</feature>
<feature type="region of interest" description="Disordered" evidence="1">
    <location>
        <begin position="153"/>
        <end position="177"/>
    </location>
</feature>
<reference evidence="2" key="2">
    <citation type="submission" date="2020-09" db="EMBL/GenBank/DDBJ databases">
        <authorList>
            <person name="Sun Q."/>
            <person name="Zhou Y."/>
        </authorList>
    </citation>
    <scope>NUCLEOTIDE SEQUENCE</scope>
    <source>
        <strain evidence="2">CGMCC 1.15493</strain>
    </source>
</reference>